<sequence>MLIEKLEAVNIATKQARDDANVLIIETAIKESKHEKTAVIIEKDTNLLIGCGSRCGCTKSRMQCSLACGQYNGQACLNASPYQSDF</sequence>
<comment type="caution">
    <text evidence="1">The sequence shown here is derived from an EMBL/GenBank/DDBJ whole genome shotgun (WGS) entry which is preliminary data.</text>
</comment>
<name>A0AAN7PZ92_9COLE</name>
<protein>
    <submittedName>
        <fullName evidence="1">Uncharacterized protein</fullName>
    </submittedName>
</protein>
<dbReference type="EMBL" id="JARPUR010000003">
    <property type="protein sequence ID" value="KAK4880417.1"/>
    <property type="molecule type" value="Genomic_DNA"/>
</dbReference>
<accession>A0AAN7PZ92</accession>
<dbReference type="AlphaFoldDB" id="A0AAN7PZ92"/>
<evidence type="ECO:0000313" key="1">
    <source>
        <dbReference type="EMBL" id="KAK4880417.1"/>
    </source>
</evidence>
<dbReference type="Proteomes" id="UP001353858">
    <property type="component" value="Unassembled WGS sequence"/>
</dbReference>
<keyword evidence="2" id="KW-1185">Reference proteome</keyword>
<evidence type="ECO:0000313" key="2">
    <source>
        <dbReference type="Proteomes" id="UP001353858"/>
    </source>
</evidence>
<gene>
    <name evidence="1" type="ORF">RN001_008563</name>
</gene>
<organism evidence="1 2">
    <name type="scientific">Aquatica leii</name>
    <dbReference type="NCBI Taxonomy" id="1421715"/>
    <lineage>
        <taxon>Eukaryota</taxon>
        <taxon>Metazoa</taxon>
        <taxon>Ecdysozoa</taxon>
        <taxon>Arthropoda</taxon>
        <taxon>Hexapoda</taxon>
        <taxon>Insecta</taxon>
        <taxon>Pterygota</taxon>
        <taxon>Neoptera</taxon>
        <taxon>Endopterygota</taxon>
        <taxon>Coleoptera</taxon>
        <taxon>Polyphaga</taxon>
        <taxon>Elateriformia</taxon>
        <taxon>Elateroidea</taxon>
        <taxon>Lampyridae</taxon>
        <taxon>Luciolinae</taxon>
        <taxon>Aquatica</taxon>
    </lineage>
</organism>
<proteinExistence type="predicted"/>
<reference evidence="2" key="1">
    <citation type="submission" date="2023-01" db="EMBL/GenBank/DDBJ databases">
        <title>Key to firefly adult light organ development and bioluminescence: homeobox transcription factors regulate luciferase expression and transportation to peroxisome.</title>
        <authorList>
            <person name="Fu X."/>
        </authorList>
    </citation>
    <scope>NUCLEOTIDE SEQUENCE [LARGE SCALE GENOMIC DNA]</scope>
</reference>